<dbReference type="InterPro" id="IPR012677">
    <property type="entry name" value="Nucleotide-bd_a/b_plait_sf"/>
</dbReference>
<feature type="compositionally biased region" description="Polar residues" evidence="4">
    <location>
        <begin position="40"/>
        <end position="56"/>
    </location>
</feature>
<comment type="similarity">
    <text evidence="1">Belongs to the RENT3 family.</text>
</comment>
<accession>A0A9P6WMI6</accession>
<evidence type="ECO:0000313" key="7">
    <source>
        <dbReference type="Proteomes" id="UP000697127"/>
    </source>
</evidence>
<dbReference type="CDD" id="cd12455">
    <property type="entry name" value="RRM_like_Smg4_UPF3"/>
    <property type="match status" value="1"/>
</dbReference>
<dbReference type="GO" id="GO:0003676">
    <property type="term" value="F:nucleic acid binding"/>
    <property type="evidence" value="ECO:0007669"/>
    <property type="project" value="InterPro"/>
</dbReference>
<dbReference type="Pfam" id="PF03467">
    <property type="entry name" value="Smg4_UPF3"/>
    <property type="match status" value="1"/>
</dbReference>
<evidence type="ECO:0000256" key="3">
    <source>
        <dbReference type="SAM" id="Coils"/>
    </source>
</evidence>
<evidence type="ECO:0000256" key="1">
    <source>
        <dbReference type="ARBA" id="ARBA00005991"/>
    </source>
</evidence>
<organism evidence="6 7">
    <name type="scientific">Pichia californica</name>
    <dbReference type="NCBI Taxonomy" id="460514"/>
    <lineage>
        <taxon>Eukaryota</taxon>
        <taxon>Fungi</taxon>
        <taxon>Dikarya</taxon>
        <taxon>Ascomycota</taxon>
        <taxon>Saccharomycotina</taxon>
        <taxon>Pichiomycetes</taxon>
        <taxon>Pichiales</taxon>
        <taxon>Pichiaceae</taxon>
        <taxon>Pichia</taxon>
    </lineage>
</organism>
<feature type="compositionally biased region" description="Low complexity" evidence="4">
    <location>
        <begin position="136"/>
        <end position="150"/>
    </location>
</feature>
<feature type="compositionally biased region" description="Basic residues" evidence="4">
    <location>
        <begin position="509"/>
        <end position="520"/>
    </location>
</feature>
<comment type="caution">
    <text evidence="6">The sequence shown here is derived from an EMBL/GenBank/DDBJ whole genome shotgun (WGS) entry which is preliminary data.</text>
</comment>
<feature type="region of interest" description="Disordered" evidence="4">
    <location>
        <begin position="444"/>
        <end position="530"/>
    </location>
</feature>
<feature type="region of interest" description="Disordered" evidence="4">
    <location>
        <begin position="1"/>
        <end position="112"/>
    </location>
</feature>
<evidence type="ECO:0000259" key="5">
    <source>
        <dbReference type="Pfam" id="PF03467"/>
    </source>
</evidence>
<proteinExistence type="inferred from homology"/>
<feature type="compositionally biased region" description="Polar residues" evidence="4">
    <location>
        <begin position="164"/>
        <end position="173"/>
    </location>
</feature>
<dbReference type="SUPFAM" id="SSF54928">
    <property type="entry name" value="RNA-binding domain, RBD"/>
    <property type="match status" value="1"/>
</dbReference>
<dbReference type="InterPro" id="IPR005120">
    <property type="entry name" value="UPF3_dom"/>
</dbReference>
<evidence type="ECO:0000256" key="2">
    <source>
        <dbReference type="ARBA" id="ARBA00023161"/>
    </source>
</evidence>
<reference evidence="6" key="1">
    <citation type="submission" date="2020-11" db="EMBL/GenBank/DDBJ databases">
        <title>Kefir isolates.</title>
        <authorList>
            <person name="Marcisauskas S."/>
            <person name="Kim Y."/>
            <person name="Blasche S."/>
        </authorList>
    </citation>
    <scope>NUCLEOTIDE SEQUENCE</scope>
    <source>
        <strain evidence="6">Olga-1</strain>
    </source>
</reference>
<keyword evidence="7" id="KW-1185">Reference proteome</keyword>
<evidence type="ECO:0000313" key="6">
    <source>
        <dbReference type="EMBL" id="KAG0689865.1"/>
    </source>
</evidence>
<keyword evidence="3" id="KW-0175">Coiled coil</keyword>
<protein>
    <recommendedName>
        <fullName evidence="5">UPF3 domain-containing protein</fullName>
    </recommendedName>
</protein>
<feature type="domain" description="UPF3" evidence="5">
    <location>
        <begin position="259"/>
        <end position="443"/>
    </location>
</feature>
<evidence type="ECO:0000256" key="4">
    <source>
        <dbReference type="SAM" id="MobiDB-lite"/>
    </source>
</evidence>
<feature type="compositionally biased region" description="Polar residues" evidence="4">
    <location>
        <begin position="184"/>
        <end position="194"/>
    </location>
</feature>
<feature type="compositionally biased region" description="Basic and acidic residues" evidence="4">
    <location>
        <begin position="174"/>
        <end position="183"/>
    </location>
</feature>
<dbReference type="EMBL" id="PUHW01000057">
    <property type="protein sequence ID" value="KAG0689865.1"/>
    <property type="molecule type" value="Genomic_DNA"/>
</dbReference>
<feature type="region of interest" description="Disordered" evidence="4">
    <location>
        <begin position="129"/>
        <end position="199"/>
    </location>
</feature>
<gene>
    <name evidence="6" type="ORF">C6P40_004335</name>
</gene>
<name>A0A9P6WMI6_9ASCO</name>
<dbReference type="InterPro" id="IPR035979">
    <property type="entry name" value="RBD_domain_sf"/>
</dbReference>
<dbReference type="Proteomes" id="UP000697127">
    <property type="component" value="Unassembled WGS sequence"/>
</dbReference>
<feature type="compositionally biased region" description="Basic residues" evidence="4">
    <location>
        <begin position="469"/>
        <end position="484"/>
    </location>
</feature>
<dbReference type="GO" id="GO:0000184">
    <property type="term" value="P:nuclear-transcribed mRNA catabolic process, nonsense-mediated decay"/>
    <property type="evidence" value="ECO:0007669"/>
    <property type="project" value="UniProtKB-KW"/>
</dbReference>
<dbReference type="Gene3D" id="3.30.70.330">
    <property type="match status" value="1"/>
</dbReference>
<keyword evidence="2" id="KW-0866">Nonsense-mediated mRNA decay</keyword>
<sequence length="530" mass="60236">MSDNQQNDNLEEKKTVSLRSKKKGNNNSNTIKQKEKEVSKQISSANDKPQHGQNANTSKKTKKDVKSAKTIVMKKSSGKDATPNKSEKAVKPKANRKSMLVKTVDDKSANPIFKSEVSTNCSAKSKINLITERQSKSLPKTKSTSVTKSTEMAPSIIDVKRETNLSNKTLISKQQKENDESKKGATSSKSSQTGKLIGKVDEVKKEKDAEKKARLDAIAEAKILKKKLKRQQLKEKKRKLMQEEKERLERVRKPILPVFKLTVRNLPPDLSEKLFIEQIQKKNPDLKEFITEYYYVQGYYPTNQFEANVLSRCYINCSDETTMMTVGRTIKQMKFKDDVRGRVEEPTKNENENIEERGIEEEEASEIYNPVIEKSFLQSMPDFASIGVINTGKWDSCNGKLEMNSAFKKFVEAIDSEGKIPIPEDIFNKMKKVKSVWGNTSLKQLKKNKSQTPEPGQTAVKTGGETEKQKKKKKKKEKRKRKAKERKEAEAKAVSFVGNENKEGSSAEKKKRKRVKKQKNNKSGELDQKS</sequence>
<dbReference type="AlphaFoldDB" id="A0A9P6WMI6"/>
<feature type="coiled-coil region" evidence="3">
    <location>
        <begin position="223"/>
        <end position="251"/>
    </location>
</feature>